<organism evidence="1 2">
    <name type="scientific">Conexibacter stalactiti</name>
    <dbReference type="NCBI Taxonomy" id="1940611"/>
    <lineage>
        <taxon>Bacteria</taxon>
        <taxon>Bacillati</taxon>
        <taxon>Actinomycetota</taxon>
        <taxon>Thermoleophilia</taxon>
        <taxon>Solirubrobacterales</taxon>
        <taxon>Conexibacteraceae</taxon>
        <taxon>Conexibacter</taxon>
    </lineage>
</organism>
<proteinExistence type="predicted"/>
<sequence>MLDYSVLIPPGHIDFDTGELHFQTPVGVQRYPMPAGFRDVNMPLRRMDIDVERDRLAITLRDGTVAIVELGVISERDGDDRRGRLVAYLDQNRWSTLSAWRHGNRVISPSEADGARRIAEYVRAGKLILPMSAAHMIETSALHSERRTTLAATMLEFSRGWQSRNPVAVRREELVAALRGEEPRARSIVSLGPEGIFTQPLRQPSGDARWPQVMALAFPRLVNVMSVYSTLISPQKVPNETGKAAAERWSTTFPRLADWLRANNATARQARMTAHGAVLADLAPEIEQLASVPEIRTWLERSYGDVTALPYLSRYRAVVFARIRNAGRWEGNDLIDLHYLCSAAAYADLVVGERRTIGELRTASGIPTGATLATNLAEAASLLDRRFATMDPA</sequence>
<evidence type="ECO:0000313" key="2">
    <source>
        <dbReference type="Proteomes" id="UP001284601"/>
    </source>
</evidence>
<reference evidence="1 2" key="2">
    <citation type="submission" date="2023-10" db="EMBL/GenBank/DDBJ databases">
        <authorList>
            <person name="Han X.F."/>
        </authorList>
    </citation>
    <scope>NUCLEOTIDE SEQUENCE [LARGE SCALE GENOMIC DNA]</scope>
    <source>
        <strain evidence="1 2">KCTC 39840</strain>
    </source>
</reference>
<keyword evidence="2" id="KW-1185">Reference proteome</keyword>
<name>A0ABU4HJP6_9ACTN</name>
<reference evidence="2" key="1">
    <citation type="submission" date="2023-07" db="EMBL/GenBank/DDBJ databases">
        <title>Conexibacter stalactiti sp. nov., isolated from stalactites in a lava cave and emended description of the genus Conexibacter.</title>
        <authorList>
            <person name="Lee S.D."/>
        </authorList>
    </citation>
    <scope>NUCLEOTIDE SEQUENCE [LARGE SCALE GENOMIC DNA]</scope>
    <source>
        <strain evidence="2">KCTC 39840</strain>
    </source>
</reference>
<comment type="caution">
    <text evidence="1">The sequence shown here is derived from an EMBL/GenBank/DDBJ whole genome shotgun (WGS) entry which is preliminary data.</text>
</comment>
<gene>
    <name evidence="1" type="ORF">R7226_03945</name>
</gene>
<evidence type="ECO:0000313" key="1">
    <source>
        <dbReference type="EMBL" id="MDW5593475.1"/>
    </source>
</evidence>
<protein>
    <submittedName>
        <fullName evidence="1">Uncharacterized protein</fullName>
    </submittedName>
</protein>
<dbReference type="Proteomes" id="UP001284601">
    <property type="component" value="Unassembled WGS sequence"/>
</dbReference>
<dbReference type="EMBL" id="JAWSTH010000005">
    <property type="protein sequence ID" value="MDW5593475.1"/>
    <property type="molecule type" value="Genomic_DNA"/>
</dbReference>
<dbReference type="RefSeq" id="WP_318595736.1">
    <property type="nucleotide sequence ID" value="NZ_JAWSTH010000005.1"/>
</dbReference>
<accession>A0ABU4HJP6</accession>